<evidence type="ECO:0000256" key="1">
    <source>
        <dbReference type="ARBA" id="ARBA00022737"/>
    </source>
</evidence>
<evidence type="ECO:0000259" key="2">
    <source>
        <dbReference type="PROSITE" id="PS51372"/>
    </source>
</evidence>
<dbReference type="Gene3D" id="1.10.1790.10">
    <property type="entry name" value="PRD domain"/>
    <property type="match status" value="2"/>
</dbReference>
<dbReference type="Pfam" id="PF03123">
    <property type="entry name" value="CAT_RBD"/>
    <property type="match status" value="1"/>
</dbReference>
<feature type="domain" description="PRD" evidence="2">
    <location>
        <begin position="65"/>
        <end position="170"/>
    </location>
</feature>
<keyword evidence="1" id="KW-0677">Repeat</keyword>
<reference evidence="3 4" key="1">
    <citation type="submission" date="2018-05" db="EMBL/GenBank/DDBJ databases">
        <title>Genomic Encyclopedia of Type Strains, Phase IV (KMG-IV): sequencing the most valuable type-strain genomes for metagenomic binning, comparative biology and taxonomic classification.</title>
        <authorList>
            <person name="Goeker M."/>
        </authorList>
    </citation>
    <scope>NUCLEOTIDE SEQUENCE [LARGE SCALE GENOMIC DNA]</scope>
    <source>
        <strain evidence="3 4">JC118</strain>
    </source>
</reference>
<dbReference type="InterPro" id="IPR004341">
    <property type="entry name" value="CAT_RNA-bd_dom"/>
</dbReference>
<sequence length="279" mass="32260">MLIYKKLNNNAIISKDENHKEIVVMGKGIAFKKDIYDEVDEELITGIYALKSKNQQSKLQQLASEIPYEFFAIASDITMNAKKILESELDEGLLLHLADHLHYSYEKDKKGIKTPNLMLNEIKQFYKKEFEIGIAAIGLVNRRLGTRLGEDEAGFIAFHIVSCESTSGTIDANDLLIKMQKIIKAFEKYLHVTLDKESYEYSRFIIHLKFFMTKMITSTSRNDKSLSDDSLYQMLVEKYKNINECLDKISAITLLDFNYELTDTDRMYLIIHLARLVNK</sequence>
<feature type="domain" description="PRD" evidence="2">
    <location>
        <begin position="171"/>
        <end position="279"/>
    </location>
</feature>
<dbReference type="PANTHER" id="PTHR30185">
    <property type="entry name" value="CRYPTIC BETA-GLUCOSIDE BGL OPERON ANTITERMINATOR"/>
    <property type="match status" value="1"/>
</dbReference>
<dbReference type="AlphaFoldDB" id="A0A318KQZ5"/>
<gene>
    <name evidence="3" type="ORF">DES51_104174</name>
</gene>
<dbReference type="SUPFAM" id="SSF50151">
    <property type="entry name" value="SacY-like RNA-binding domain"/>
    <property type="match status" value="1"/>
</dbReference>
<dbReference type="InterPro" id="IPR050661">
    <property type="entry name" value="BglG_antiterminators"/>
</dbReference>
<dbReference type="InterPro" id="IPR011608">
    <property type="entry name" value="PRD"/>
</dbReference>
<name>A0A318KQZ5_9FIRM</name>
<organism evidence="3 4">
    <name type="scientific">Dielma fastidiosa</name>
    <dbReference type="NCBI Taxonomy" id="1034346"/>
    <lineage>
        <taxon>Bacteria</taxon>
        <taxon>Bacillati</taxon>
        <taxon>Bacillota</taxon>
        <taxon>Erysipelotrichia</taxon>
        <taxon>Erysipelotrichales</taxon>
        <taxon>Erysipelotrichaceae</taxon>
        <taxon>Dielma</taxon>
    </lineage>
</organism>
<dbReference type="PROSITE" id="PS51372">
    <property type="entry name" value="PRD_2"/>
    <property type="match status" value="2"/>
</dbReference>
<dbReference type="STRING" id="1034346.GCA_000313565_01667"/>
<dbReference type="EMBL" id="QJKH01000004">
    <property type="protein sequence ID" value="PXX80169.1"/>
    <property type="molecule type" value="Genomic_DNA"/>
</dbReference>
<dbReference type="GO" id="GO:0006355">
    <property type="term" value="P:regulation of DNA-templated transcription"/>
    <property type="evidence" value="ECO:0007669"/>
    <property type="project" value="InterPro"/>
</dbReference>
<dbReference type="Proteomes" id="UP000247612">
    <property type="component" value="Unassembled WGS sequence"/>
</dbReference>
<proteinExistence type="predicted"/>
<dbReference type="PANTHER" id="PTHR30185:SF15">
    <property type="entry name" value="CRYPTIC BETA-GLUCOSIDE BGL OPERON ANTITERMINATOR"/>
    <property type="match status" value="1"/>
</dbReference>
<dbReference type="Gene3D" id="2.30.24.10">
    <property type="entry name" value="CAT RNA-binding domain"/>
    <property type="match status" value="1"/>
</dbReference>
<protein>
    <submittedName>
        <fullName evidence="3">BglG family transcriptional antiterminator</fullName>
    </submittedName>
</protein>
<comment type="caution">
    <text evidence="3">The sequence shown here is derived from an EMBL/GenBank/DDBJ whole genome shotgun (WGS) entry which is preliminary data.</text>
</comment>
<accession>A0A318KQZ5</accession>
<dbReference type="Pfam" id="PF00874">
    <property type="entry name" value="PRD"/>
    <property type="match status" value="2"/>
</dbReference>
<dbReference type="OrthoDB" id="9813552at2"/>
<evidence type="ECO:0000313" key="4">
    <source>
        <dbReference type="Proteomes" id="UP000247612"/>
    </source>
</evidence>
<dbReference type="RefSeq" id="WP_022937970.1">
    <property type="nucleotide sequence ID" value="NZ_CABKRQ010000004.1"/>
</dbReference>
<keyword evidence="4" id="KW-1185">Reference proteome</keyword>
<dbReference type="SMART" id="SM01061">
    <property type="entry name" value="CAT_RBD"/>
    <property type="match status" value="1"/>
</dbReference>
<dbReference type="GO" id="GO:0003723">
    <property type="term" value="F:RNA binding"/>
    <property type="evidence" value="ECO:0007669"/>
    <property type="project" value="InterPro"/>
</dbReference>
<dbReference type="SUPFAM" id="SSF63520">
    <property type="entry name" value="PTS-regulatory domain, PRD"/>
    <property type="match status" value="2"/>
</dbReference>
<dbReference type="InterPro" id="IPR036650">
    <property type="entry name" value="CAT_RNA-bd_dom_sf"/>
</dbReference>
<dbReference type="InterPro" id="IPR036634">
    <property type="entry name" value="PRD_sf"/>
</dbReference>
<evidence type="ECO:0000313" key="3">
    <source>
        <dbReference type="EMBL" id="PXX80169.1"/>
    </source>
</evidence>